<proteinExistence type="predicted"/>
<feature type="transmembrane region" description="Helical" evidence="1">
    <location>
        <begin position="56"/>
        <end position="79"/>
    </location>
</feature>
<dbReference type="OrthoDB" id="2452082at2"/>
<keyword evidence="1" id="KW-0812">Transmembrane</keyword>
<evidence type="ECO:0000313" key="2">
    <source>
        <dbReference type="EMBL" id="RDI37947.1"/>
    </source>
</evidence>
<protein>
    <submittedName>
        <fullName evidence="2">Uncharacterized protein</fullName>
    </submittedName>
</protein>
<dbReference type="RefSeq" id="WP_114747094.1">
    <property type="nucleotide sequence ID" value="NZ_QQAY01000020.1"/>
</dbReference>
<feature type="transmembrane region" description="Helical" evidence="1">
    <location>
        <begin position="21"/>
        <end position="44"/>
    </location>
</feature>
<feature type="transmembrane region" description="Helical" evidence="1">
    <location>
        <begin position="192"/>
        <end position="218"/>
    </location>
</feature>
<organism evidence="2 3">
    <name type="scientific">Falsibacillus pallidus</name>
    <dbReference type="NCBI Taxonomy" id="493781"/>
    <lineage>
        <taxon>Bacteria</taxon>
        <taxon>Bacillati</taxon>
        <taxon>Bacillota</taxon>
        <taxon>Bacilli</taxon>
        <taxon>Bacillales</taxon>
        <taxon>Bacillaceae</taxon>
        <taxon>Falsibacillus</taxon>
    </lineage>
</organism>
<gene>
    <name evidence="2" type="ORF">DFR59_12045</name>
</gene>
<dbReference type="AlphaFoldDB" id="A0A370G253"/>
<keyword evidence="3" id="KW-1185">Reference proteome</keyword>
<accession>A0A370G253</accession>
<keyword evidence="1" id="KW-1133">Transmembrane helix</keyword>
<feature type="transmembrane region" description="Helical" evidence="1">
    <location>
        <begin position="118"/>
        <end position="139"/>
    </location>
</feature>
<keyword evidence="1" id="KW-0472">Membrane</keyword>
<name>A0A370G253_9BACI</name>
<dbReference type="EMBL" id="QQAY01000020">
    <property type="protein sequence ID" value="RDI37947.1"/>
    <property type="molecule type" value="Genomic_DNA"/>
</dbReference>
<evidence type="ECO:0000313" key="3">
    <source>
        <dbReference type="Proteomes" id="UP000255326"/>
    </source>
</evidence>
<feature type="transmembrane region" description="Helical" evidence="1">
    <location>
        <begin position="91"/>
        <end position="112"/>
    </location>
</feature>
<dbReference type="Proteomes" id="UP000255326">
    <property type="component" value="Unassembled WGS sequence"/>
</dbReference>
<evidence type="ECO:0000256" key="1">
    <source>
        <dbReference type="SAM" id="Phobius"/>
    </source>
</evidence>
<sequence length="228" mass="26840">MINSFRNSWRIYTGKFEGVALLSLTILLPLLLIDWYLLNIVYAFVFNAFTSALADFYYVFLTFIFFVVSQIPFIQFVKLYEQEGEIRYKNIFYVFITNAFSLFVYGICLSLLTSIGVMLFIIPGLVVLLFLFASPYEAILENRSVWKSTKTSIIFAKKKFFPLLFLIFFVSLVELIIGWISMYLIYSITPSLLAQVLFQMLLNLLVFPFLAIWVTYFYMEWKEKYQLA</sequence>
<feature type="transmembrane region" description="Helical" evidence="1">
    <location>
        <begin position="160"/>
        <end position="186"/>
    </location>
</feature>
<comment type="caution">
    <text evidence="2">The sequence shown here is derived from an EMBL/GenBank/DDBJ whole genome shotgun (WGS) entry which is preliminary data.</text>
</comment>
<reference evidence="2 3" key="1">
    <citation type="submission" date="2018-07" db="EMBL/GenBank/DDBJ databases">
        <title>Genomic Encyclopedia of Type Strains, Phase IV (KMG-IV): sequencing the most valuable type-strain genomes for metagenomic binning, comparative biology and taxonomic classification.</title>
        <authorList>
            <person name="Goeker M."/>
        </authorList>
    </citation>
    <scope>NUCLEOTIDE SEQUENCE [LARGE SCALE GENOMIC DNA]</scope>
    <source>
        <strain evidence="2 3">DSM 25281</strain>
    </source>
</reference>